<evidence type="ECO:0000256" key="1">
    <source>
        <dbReference type="SAM" id="Coils"/>
    </source>
</evidence>
<dbReference type="Pfam" id="PF06694">
    <property type="entry name" value="Plant_NMP1"/>
    <property type="match status" value="1"/>
</dbReference>
<proteinExistence type="predicted"/>
<feature type="coiled-coil region" evidence="1">
    <location>
        <begin position="205"/>
        <end position="235"/>
    </location>
</feature>
<evidence type="ECO:0008006" key="4">
    <source>
        <dbReference type="Google" id="ProtNLM"/>
    </source>
</evidence>
<accession>A0A8W8LMH0</accession>
<evidence type="ECO:0000313" key="2">
    <source>
        <dbReference type="EnsemblMetazoa" id="G28699.1:cds"/>
    </source>
</evidence>
<protein>
    <recommendedName>
        <fullName evidence="4">HAUS augmin-like complex subunit 7</fullName>
    </recommendedName>
</protein>
<dbReference type="InterPro" id="IPR029711">
    <property type="entry name" value="Haus7-like"/>
</dbReference>
<keyword evidence="3" id="KW-1185">Reference proteome</keyword>
<dbReference type="Proteomes" id="UP000005408">
    <property type="component" value="Unassembled WGS sequence"/>
</dbReference>
<dbReference type="OMA" id="PESDPWP"/>
<dbReference type="EnsemblMetazoa" id="G28699.3">
    <property type="protein sequence ID" value="G28699.3:cds"/>
    <property type="gene ID" value="G28699"/>
</dbReference>
<dbReference type="AlphaFoldDB" id="A0A8W8LMH0"/>
<dbReference type="OrthoDB" id="6435999at2759"/>
<dbReference type="GO" id="GO:0070652">
    <property type="term" value="C:HAUS complex"/>
    <property type="evidence" value="ECO:0007669"/>
    <property type="project" value="TreeGrafter"/>
</dbReference>
<reference evidence="2" key="1">
    <citation type="submission" date="2022-08" db="UniProtKB">
        <authorList>
            <consortium name="EnsemblMetazoa"/>
        </authorList>
    </citation>
    <scope>IDENTIFICATION</scope>
    <source>
        <strain evidence="2">05x7-T-G4-1.051#20</strain>
    </source>
</reference>
<dbReference type="GO" id="GO:0051011">
    <property type="term" value="F:microtubule minus-end binding"/>
    <property type="evidence" value="ECO:0007669"/>
    <property type="project" value="InterPro"/>
</dbReference>
<sequence length="380" mass="43436">MALSSKRDVKQKNLISSFRERLDKLGCPYIEGVDDSWIIEMIYKPGEPRIKLLQWLFSKFDSKLHEYIEPRFATAESKLDSRVQRLLFVTSTLGLCRYDDVDLIRGVTGGSRQDAFMDKLIDLVCIKDAADDPDNKAMRNPGVISESMALEDQFHHDSHLMRSLLHQEKVDSVLNPRLSLLPPDLQRQYEVAMVERGVDKDRPPKQDLQSLMELAEKLSQDLQRQQEILREVNKSFTCETPDSSRGEIASKTMSLVLSELSQLVVGFTYCYENEMSHWCNKTPPILNELGPAFKRVYNLLQTFIKLLTDFESIRESYTHLSRDTKQQIKESTSVKKSSLGAVGQAMLESFQECVSVLDESVHRRAANSSHSVLEVSRLAK</sequence>
<dbReference type="PANTHER" id="PTHR14352:SF2">
    <property type="entry name" value="HAUS AUGMIN-LIKE COMPLEX SUBUNIT 7"/>
    <property type="match status" value="1"/>
</dbReference>
<dbReference type="GO" id="GO:0031023">
    <property type="term" value="P:microtubule organizing center organization"/>
    <property type="evidence" value="ECO:0007669"/>
    <property type="project" value="TreeGrafter"/>
</dbReference>
<evidence type="ECO:0000313" key="3">
    <source>
        <dbReference type="Proteomes" id="UP000005408"/>
    </source>
</evidence>
<dbReference type="PANTHER" id="PTHR14352">
    <property type="entry name" value="HAUS AUGMIN-LIKE COMPLEX SUBUNIT 7"/>
    <property type="match status" value="1"/>
</dbReference>
<dbReference type="GO" id="GO:0051225">
    <property type="term" value="P:spindle assembly"/>
    <property type="evidence" value="ECO:0007669"/>
    <property type="project" value="TreeGrafter"/>
</dbReference>
<dbReference type="EnsemblMetazoa" id="G28699.1">
    <property type="protein sequence ID" value="G28699.1:cds"/>
    <property type="gene ID" value="G28699"/>
</dbReference>
<dbReference type="InterPro" id="IPR010604">
    <property type="entry name" value="Plant_AUG7"/>
</dbReference>
<organism evidence="2 3">
    <name type="scientific">Magallana gigas</name>
    <name type="common">Pacific oyster</name>
    <name type="synonym">Crassostrea gigas</name>
    <dbReference type="NCBI Taxonomy" id="29159"/>
    <lineage>
        <taxon>Eukaryota</taxon>
        <taxon>Metazoa</taxon>
        <taxon>Spiralia</taxon>
        <taxon>Lophotrochozoa</taxon>
        <taxon>Mollusca</taxon>
        <taxon>Bivalvia</taxon>
        <taxon>Autobranchia</taxon>
        <taxon>Pteriomorphia</taxon>
        <taxon>Ostreida</taxon>
        <taxon>Ostreoidea</taxon>
        <taxon>Ostreidae</taxon>
        <taxon>Magallana</taxon>
    </lineage>
</organism>
<name>A0A8W8LMH0_MAGGI</name>
<keyword evidence="1" id="KW-0175">Coiled coil</keyword>